<dbReference type="Proteomes" id="UP000789524">
    <property type="component" value="Unassembled WGS sequence"/>
</dbReference>
<keyword evidence="3" id="KW-1185">Reference proteome</keyword>
<protein>
    <submittedName>
        <fullName evidence="2">(African queen) hypothetical protein</fullName>
    </submittedName>
</protein>
<evidence type="ECO:0000256" key="1">
    <source>
        <dbReference type="SAM" id="MobiDB-lite"/>
    </source>
</evidence>
<accession>A0A8J2VQS5</accession>
<name>A0A8J2VQS5_9NEOP</name>
<feature type="compositionally biased region" description="Polar residues" evidence="1">
    <location>
        <begin position="11"/>
        <end position="27"/>
    </location>
</feature>
<comment type="caution">
    <text evidence="2">The sequence shown here is derived from an EMBL/GenBank/DDBJ whole genome shotgun (WGS) entry which is preliminary data.</text>
</comment>
<evidence type="ECO:0000313" key="2">
    <source>
        <dbReference type="EMBL" id="CAG9562079.1"/>
    </source>
</evidence>
<reference evidence="2" key="1">
    <citation type="submission" date="2021-09" db="EMBL/GenBank/DDBJ databases">
        <authorList>
            <person name="Martin H S."/>
        </authorList>
    </citation>
    <scope>NUCLEOTIDE SEQUENCE</scope>
</reference>
<evidence type="ECO:0000313" key="3">
    <source>
        <dbReference type="Proteomes" id="UP000789524"/>
    </source>
</evidence>
<organism evidence="2 3">
    <name type="scientific">Danaus chrysippus</name>
    <name type="common">African queen</name>
    <dbReference type="NCBI Taxonomy" id="151541"/>
    <lineage>
        <taxon>Eukaryota</taxon>
        <taxon>Metazoa</taxon>
        <taxon>Ecdysozoa</taxon>
        <taxon>Arthropoda</taxon>
        <taxon>Hexapoda</taxon>
        <taxon>Insecta</taxon>
        <taxon>Pterygota</taxon>
        <taxon>Neoptera</taxon>
        <taxon>Endopterygota</taxon>
        <taxon>Lepidoptera</taxon>
        <taxon>Glossata</taxon>
        <taxon>Ditrysia</taxon>
        <taxon>Papilionoidea</taxon>
        <taxon>Nymphalidae</taxon>
        <taxon>Danainae</taxon>
        <taxon>Danaini</taxon>
        <taxon>Danaina</taxon>
        <taxon>Danaus</taxon>
        <taxon>Anosia</taxon>
    </lineage>
</organism>
<dbReference type="EMBL" id="CAKASE010000047">
    <property type="protein sequence ID" value="CAG9562079.1"/>
    <property type="molecule type" value="Genomic_DNA"/>
</dbReference>
<feature type="region of interest" description="Disordered" evidence="1">
    <location>
        <begin position="1"/>
        <end position="88"/>
    </location>
</feature>
<proteinExistence type="predicted"/>
<sequence length="88" mass="9171">MTTSGGGTHPPNKTSMTSMATSGNIQTPIVPRENTDGKTTASPGQIPLPSGTHPPNLTSHPKENPYSESIGTHPPSITAVSEETTHKR</sequence>
<dbReference type="AlphaFoldDB" id="A0A8J2VQS5"/>
<gene>
    <name evidence="2" type="ORF">DCHRY22_LOCUS3481</name>
</gene>